<evidence type="ECO:0000259" key="5">
    <source>
        <dbReference type="PROSITE" id="PS50932"/>
    </source>
</evidence>
<keyword evidence="3" id="KW-0238">DNA-binding</keyword>
<dbReference type="InterPro" id="IPR046335">
    <property type="entry name" value="LacI/GalR-like_sensor"/>
</dbReference>
<dbReference type="Pfam" id="PF13377">
    <property type="entry name" value="Peripla_BP_3"/>
    <property type="match status" value="1"/>
</dbReference>
<organism evidence="6 7">
    <name type="scientific">Ruminococcus turbiniformis</name>
    <dbReference type="NCBI Taxonomy" id="2881258"/>
    <lineage>
        <taxon>Bacteria</taxon>
        <taxon>Bacillati</taxon>
        <taxon>Bacillota</taxon>
        <taxon>Clostridia</taxon>
        <taxon>Eubacteriales</taxon>
        <taxon>Oscillospiraceae</taxon>
        <taxon>Ruminococcus</taxon>
    </lineage>
</organism>
<dbReference type="Pfam" id="PF00356">
    <property type="entry name" value="LacI"/>
    <property type="match status" value="1"/>
</dbReference>
<evidence type="ECO:0000256" key="4">
    <source>
        <dbReference type="ARBA" id="ARBA00023163"/>
    </source>
</evidence>
<dbReference type="InterPro" id="IPR028082">
    <property type="entry name" value="Peripla_BP_I"/>
</dbReference>
<dbReference type="CDD" id="cd01392">
    <property type="entry name" value="HTH_LacI"/>
    <property type="match status" value="1"/>
</dbReference>
<evidence type="ECO:0000256" key="2">
    <source>
        <dbReference type="ARBA" id="ARBA00023015"/>
    </source>
</evidence>
<keyword evidence="4" id="KW-0804">Transcription</keyword>
<dbReference type="InterPro" id="IPR010982">
    <property type="entry name" value="Lambda_DNA-bd_dom_sf"/>
</dbReference>
<proteinExistence type="predicted"/>
<dbReference type="PROSITE" id="PS00356">
    <property type="entry name" value="HTH_LACI_1"/>
    <property type="match status" value="1"/>
</dbReference>
<gene>
    <name evidence="6" type="ORF">LKD70_17870</name>
</gene>
<dbReference type="EMBL" id="JAJEQX010000060">
    <property type="protein sequence ID" value="MCC2256250.1"/>
    <property type="molecule type" value="Genomic_DNA"/>
</dbReference>
<dbReference type="SMART" id="SM00354">
    <property type="entry name" value="HTH_LACI"/>
    <property type="match status" value="1"/>
</dbReference>
<name>A0ABS8G1Q1_9FIRM</name>
<evidence type="ECO:0000313" key="7">
    <source>
        <dbReference type="Proteomes" id="UP001198151"/>
    </source>
</evidence>
<dbReference type="PANTHER" id="PTHR30146:SF148">
    <property type="entry name" value="HTH-TYPE TRANSCRIPTIONAL REPRESSOR PURR-RELATED"/>
    <property type="match status" value="1"/>
</dbReference>
<evidence type="ECO:0000256" key="3">
    <source>
        <dbReference type="ARBA" id="ARBA00023125"/>
    </source>
</evidence>
<evidence type="ECO:0000256" key="1">
    <source>
        <dbReference type="ARBA" id="ARBA00022491"/>
    </source>
</evidence>
<feature type="domain" description="HTH lacI-type" evidence="5">
    <location>
        <begin position="6"/>
        <end position="60"/>
    </location>
</feature>
<accession>A0ABS8G1Q1</accession>
<dbReference type="PANTHER" id="PTHR30146">
    <property type="entry name" value="LACI-RELATED TRANSCRIPTIONAL REPRESSOR"/>
    <property type="match status" value="1"/>
</dbReference>
<keyword evidence="1" id="KW-0678">Repressor</keyword>
<keyword evidence="7" id="KW-1185">Reference proteome</keyword>
<evidence type="ECO:0000313" key="6">
    <source>
        <dbReference type="EMBL" id="MCC2256250.1"/>
    </source>
</evidence>
<dbReference type="RefSeq" id="WP_227709224.1">
    <property type="nucleotide sequence ID" value="NZ_JAJEQX010000060.1"/>
</dbReference>
<dbReference type="Proteomes" id="UP001198151">
    <property type="component" value="Unassembled WGS sequence"/>
</dbReference>
<reference evidence="6 7" key="1">
    <citation type="submission" date="2021-10" db="EMBL/GenBank/DDBJ databases">
        <title>Anaerobic single-cell dispensing facilitates the cultivation of human gut bacteria.</title>
        <authorList>
            <person name="Afrizal A."/>
        </authorList>
    </citation>
    <scope>NUCLEOTIDE SEQUENCE [LARGE SCALE GENOMIC DNA]</scope>
    <source>
        <strain evidence="6 7">CLA-AA-H200</strain>
    </source>
</reference>
<protein>
    <submittedName>
        <fullName evidence="6">LacI family transcriptional regulator</fullName>
    </submittedName>
</protein>
<sequence>MSEKKATLNDVAVRAGVSAGTVSKYINNSSSVKEINREKIEEAIKTLNFTPNVYAQKLAKGKSNTVLLCIISEKNISPSSWLYQLPIIQALNDLLVENGYSMQIRIIAAEETYQLKKCVINCMAGKEADGIALLSVWDIPADLVTEMKQRNFPYVLIEGVGSSFGENGVGIDNRKMVKELVHILAELGHEKIGFINIRSRQEDMRQRALGYREGLLEEGLAVEDSYMLYGDFSIESGYRCVKEYFEKGGECTAFIGGNDNMAVGAIKAVQALNMSVPEDISVIGIDDSIAAAACTPKLQTVHFELGQMGHQAALQLLEQIQKNKCIEMQTIIPYRMVQGESIARAKKPSEK</sequence>
<dbReference type="Gene3D" id="1.10.260.40">
    <property type="entry name" value="lambda repressor-like DNA-binding domains"/>
    <property type="match status" value="1"/>
</dbReference>
<dbReference type="PROSITE" id="PS50932">
    <property type="entry name" value="HTH_LACI_2"/>
    <property type="match status" value="1"/>
</dbReference>
<comment type="caution">
    <text evidence="6">The sequence shown here is derived from an EMBL/GenBank/DDBJ whole genome shotgun (WGS) entry which is preliminary data.</text>
</comment>
<dbReference type="SUPFAM" id="SSF47413">
    <property type="entry name" value="lambda repressor-like DNA-binding domains"/>
    <property type="match status" value="1"/>
</dbReference>
<dbReference type="CDD" id="cd06267">
    <property type="entry name" value="PBP1_LacI_sugar_binding-like"/>
    <property type="match status" value="1"/>
</dbReference>
<dbReference type="InterPro" id="IPR000843">
    <property type="entry name" value="HTH_LacI"/>
</dbReference>
<keyword evidence="2" id="KW-0805">Transcription regulation</keyword>
<dbReference type="Gene3D" id="3.40.50.2300">
    <property type="match status" value="2"/>
</dbReference>
<dbReference type="SUPFAM" id="SSF53822">
    <property type="entry name" value="Periplasmic binding protein-like I"/>
    <property type="match status" value="1"/>
</dbReference>